<evidence type="ECO:0000256" key="1">
    <source>
        <dbReference type="ARBA" id="ARBA00010617"/>
    </source>
</evidence>
<dbReference type="Gene3D" id="1.10.630.10">
    <property type="entry name" value="Cytochrome P450"/>
    <property type="match status" value="1"/>
</dbReference>
<keyword evidence="3 7" id="KW-0479">Metal-binding</keyword>
<comment type="similarity">
    <text evidence="1 8">Belongs to the cytochrome P450 family.</text>
</comment>
<organism evidence="9 10">
    <name type="scientific">Paracoccus denitrificans</name>
    <dbReference type="NCBI Taxonomy" id="266"/>
    <lineage>
        <taxon>Bacteria</taxon>
        <taxon>Pseudomonadati</taxon>
        <taxon>Pseudomonadota</taxon>
        <taxon>Alphaproteobacteria</taxon>
        <taxon>Rhodobacterales</taxon>
        <taxon>Paracoccaceae</taxon>
        <taxon>Paracoccus</taxon>
    </lineage>
</organism>
<evidence type="ECO:0000256" key="5">
    <source>
        <dbReference type="ARBA" id="ARBA00023004"/>
    </source>
</evidence>
<dbReference type="Proteomes" id="UP000315344">
    <property type="component" value="Unassembled WGS sequence"/>
</dbReference>
<gene>
    <name evidence="9" type="ORF">DI616_19940</name>
</gene>
<accession>A0A533I020</accession>
<dbReference type="GO" id="GO:0005506">
    <property type="term" value="F:iron ion binding"/>
    <property type="evidence" value="ECO:0007669"/>
    <property type="project" value="InterPro"/>
</dbReference>
<dbReference type="InterPro" id="IPR036396">
    <property type="entry name" value="Cyt_P450_sf"/>
</dbReference>
<keyword evidence="2 7" id="KW-0349">Heme</keyword>
<dbReference type="PRINTS" id="PR00385">
    <property type="entry name" value="P450"/>
</dbReference>
<dbReference type="Pfam" id="PF00067">
    <property type="entry name" value="p450"/>
    <property type="match status" value="2"/>
</dbReference>
<evidence type="ECO:0000313" key="10">
    <source>
        <dbReference type="Proteomes" id="UP000315344"/>
    </source>
</evidence>
<dbReference type="InterPro" id="IPR017972">
    <property type="entry name" value="Cyt_P450_CS"/>
</dbReference>
<keyword evidence="4 8" id="KW-0560">Oxidoreductase</keyword>
<feature type="binding site" description="axial binding residue" evidence="7">
    <location>
        <position position="372"/>
    </location>
    <ligand>
        <name>heme</name>
        <dbReference type="ChEBI" id="CHEBI:30413"/>
    </ligand>
    <ligandPart>
        <name>Fe</name>
        <dbReference type="ChEBI" id="CHEBI:18248"/>
    </ligandPart>
</feature>
<name>A0A533I020_PARDE</name>
<dbReference type="EMBL" id="VAFL01000038">
    <property type="protein sequence ID" value="TKW63152.1"/>
    <property type="molecule type" value="Genomic_DNA"/>
</dbReference>
<dbReference type="PANTHER" id="PTHR24291">
    <property type="entry name" value="CYTOCHROME P450 FAMILY 4"/>
    <property type="match status" value="1"/>
</dbReference>
<dbReference type="InterPro" id="IPR002401">
    <property type="entry name" value="Cyt_P450_E_grp-I"/>
</dbReference>
<evidence type="ECO:0000256" key="3">
    <source>
        <dbReference type="ARBA" id="ARBA00022723"/>
    </source>
</evidence>
<evidence type="ECO:0000313" key="9">
    <source>
        <dbReference type="EMBL" id="TKW63152.1"/>
    </source>
</evidence>
<comment type="cofactor">
    <cofactor evidence="7">
        <name>heme</name>
        <dbReference type="ChEBI" id="CHEBI:30413"/>
    </cofactor>
</comment>
<dbReference type="GO" id="GO:0004497">
    <property type="term" value="F:monooxygenase activity"/>
    <property type="evidence" value="ECO:0007669"/>
    <property type="project" value="UniProtKB-KW"/>
</dbReference>
<evidence type="ECO:0000256" key="6">
    <source>
        <dbReference type="ARBA" id="ARBA00023033"/>
    </source>
</evidence>
<dbReference type="AlphaFoldDB" id="A0A533I020"/>
<evidence type="ECO:0000256" key="7">
    <source>
        <dbReference type="PIRSR" id="PIRSR602401-1"/>
    </source>
</evidence>
<dbReference type="PRINTS" id="PR00463">
    <property type="entry name" value="EP450I"/>
</dbReference>
<dbReference type="InterPro" id="IPR050196">
    <property type="entry name" value="Cytochrome_P450_Monoox"/>
</dbReference>
<comment type="caution">
    <text evidence="9">The sequence shown here is derived from an EMBL/GenBank/DDBJ whole genome shotgun (WGS) entry which is preliminary data.</text>
</comment>
<dbReference type="PROSITE" id="PS00086">
    <property type="entry name" value="CYTOCHROME_P450"/>
    <property type="match status" value="1"/>
</dbReference>
<dbReference type="GO" id="GO:0016705">
    <property type="term" value="F:oxidoreductase activity, acting on paired donors, with incorporation or reduction of molecular oxygen"/>
    <property type="evidence" value="ECO:0007669"/>
    <property type="project" value="InterPro"/>
</dbReference>
<evidence type="ECO:0000256" key="8">
    <source>
        <dbReference type="RuleBase" id="RU000461"/>
    </source>
</evidence>
<reference evidence="9 10" key="1">
    <citation type="journal article" date="2017" name="Nat. Commun.">
        <title>In situ click chemistry generation of cyclooxygenase-2 inhibitors.</title>
        <authorList>
            <person name="Bhardwaj A."/>
            <person name="Kaur J."/>
            <person name="Wuest M."/>
            <person name="Wuest F."/>
        </authorList>
    </citation>
    <scope>NUCLEOTIDE SEQUENCE [LARGE SCALE GENOMIC DNA]</scope>
    <source>
        <strain evidence="9">S2_012_000_R3_94</strain>
    </source>
</reference>
<dbReference type="PANTHER" id="PTHR24291:SF50">
    <property type="entry name" value="BIFUNCTIONAL ALBAFLAVENONE MONOOXYGENASE_TERPENE SYNTHASE"/>
    <property type="match status" value="1"/>
</dbReference>
<sequence>MISAPGPRGLPISGSMIAFQRDPLALLERSVRKHGDVVRFRFAHIIAHLLNHPDHIDRVLSRNAANYDKNTRSAAMIAETCGDSLLSANTDAWARHRKLLQPVFQPRAVESFAPMIDAQISPMLAKWEKLAQAGEPLDIVAEMMSVVISTAVRLLFSNRMNSDRIEAALRVLLADTWRRLQTPLDASMISPFFHRRDYMAARADIDAIIADMIRHRRQSDDRPDDVLTRLLSAHEAEGAEGLSDTELRDAAVTLLLAGHETTANALAWMFWLVARDPQLGLDSVDPQWLFAEALRLYPSIWIIERRAIGDDQVAGFRIDAGTTVLVSPWLLHRNPTFWPDPLRFDPARFAPDQVAARPRLAYLPFGHGPHRCIGLHLARLIAGRIIRQVYAQFRLEAMDPSPQPVSPRITLQPAGPIWLRVLPR</sequence>
<dbReference type="InterPro" id="IPR001128">
    <property type="entry name" value="Cyt_P450"/>
</dbReference>
<evidence type="ECO:0000256" key="4">
    <source>
        <dbReference type="ARBA" id="ARBA00023002"/>
    </source>
</evidence>
<keyword evidence="5 7" id="KW-0408">Iron</keyword>
<dbReference type="SUPFAM" id="SSF48264">
    <property type="entry name" value="Cytochrome P450"/>
    <property type="match status" value="1"/>
</dbReference>
<evidence type="ECO:0000256" key="2">
    <source>
        <dbReference type="ARBA" id="ARBA00022617"/>
    </source>
</evidence>
<proteinExistence type="inferred from homology"/>
<keyword evidence="6 8" id="KW-0503">Monooxygenase</keyword>
<protein>
    <submittedName>
        <fullName evidence="9">Cytochrome P450</fullName>
    </submittedName>
</protein>
<dbReference type="GO" id="GO:0020037">
    <property type="term" value="F:heme binding"/>
    <property type="evidence" value="ECO:0007669"/>
    <property type="project" value="InterPro"/>
</dbReference>